<comment type="caution">
    <text evidence="9">The sequence shown here is derived from an EMBL/GenBank/DDBJ whole genome shotgun (WGS) entry which is preliminary data.</text>
</comment>
<dbReference type="Proteomes" id="UP000233491">
    <property type="component" value="Unassembled WGS sequence"/>
</dbReference>
<dbReference type="EMBL" id="PJNW01000011">
    <property type="protein sequence ID" value="PKR88522.1"/>
    <property type="molecule type" value="Genomic_DNA"/>
</dbReference>
<dbReference type="InterPro" id="IPR005810">
    <property type="entry name" value="CoA_lig_alpha"/>
</dbReference>
<evidence type="ECO:0000256" key="5">
    <source>
        <dbReference type="HAMAP-Rule" id="MF_01988"/>
    </source>
</evidence>
<dbReference type="InterPro" id="IPR005811">
    <property type="entry name" value="SUCC_ACL_C"/>
</dbReference>
<comment type="function">
    <text evidence="5">Succinyl-CoA synthetase functions in the citric acid cycle (TCA), coupling the hydrolysis of succinyl-CoA to the synthesis of either ATP or GTP and thus represents the only step of substrate-level phosphorylation in the TCA. The alpha subunit of the enzyme binds the substrates coenzyme A and phosphate, while succinate binding and nucleotide specificity is provided by the beta subunit.</text>
</comment>
<feature type="domain" description="CoA-binding" evidence="8">
    <location>
        <begin position="4"/>
        <end position="110"/>
    </location>
</feature>
<dbReference type="GO" id="GO:0006099">
    <property type="term" value="P:tricarboxylic acid cycle"/>
    <property type="evidence" value="ECO:0007669"/>
    <property type="project" value="UniProtKB-UniRule"/>
</dbReference>
<evidence type="ECO:0000256" key="2">
    <source>
        <dbReference type="ARBA" id="ARBA00022598"/>
    </source>
</evidence>
<dbReference type="GO" id="GO:0004775">
    <property type="term" value="F:succinate-CoA ligase (ADP-forming) activity"/>
    <property type="evidence" value="ECO:0007669"/>
    <property type="project" value="UniProtKB-UniRule"/>
</dbReference>
<comment type="catalytic activity">
    <reaction evidence="5">
        <text>succinate + ATP + CoA = succinyl-CoA + ADP + phosphate</text>
        <dbReference type="Rhea" id="RHEA:17661"/>
        <dbReference type="ChEBI" id="CHEBI:30031"/>
        <dbReference type="ChEBI" id="CHEBI:30616"/>
        <dbReference type="ChEBI" id="CHEBI:43474"/>
        <dbReference type="ChEBI" id="CHEBI:57287"/>
        <dbReference type="ChEBI" id="CHEBI:57292"/>
        <dbReference type="ChEBI" id="CHEBI:456216"/>
        <dbReference type="EC" id="6.2.1.5"/>
    </reaction>
</comment>
<feature type="binding site" evidence="5">
    <location>
        <begin position="106"/>
        <end position="108"/>
    </location>
    <ligand>
        <name>CoA</name>
        <dbReference type="ChEBI" id="CHEBI:57287"/>
    </ligand>
</feature>
<dbReference type="PANTHER" id="PTHR11117">
    <property type="entry name" value="SUCCINYL-COA LIGASE SUBUNIT ALPHA"/>
    <property type="match status" value="1"/>
</dbReference>
<evidence type="ECO:0000256" key="3">
    <source>
        <dbReference type="ARBA" id="ARBA00022741"/>
    </source>
</evidence>
<dbReference type="Gene3D" id="3.40.50.261">
    <property type="entry name" value="Succinyl-CoA synthetase domains"/>
    <property type="match status" value="1"/>
</dbReference>
<evidence type="ECO:0000256" key="6">
    <source>
        <dbReference type="PIRSR" id="PIRSR001553-1"/>
    </source>
</evidence>
<comment type="similarity">
    <text evidence="4 5 7">Belongs to the succinate/malate CoA ligase alpha subunit family.</text>
</comment>
<comment type="subunit">
    <text evidence="5">Heterotetramer of two alpha and two beta subunits.</text>
</comment>
<protein>
    <recommendedName>
        <fullName evidence="5">Succinate--CoA ligase [ADP-forming] subunit alpha</fullName>
        <ecNumber evidence="5">6.2.1.5</ecNumber>
    </recommendedName>
    <alternativeName>
        <fullName evidence="5">Succinyl-CoA synthetase subunit alpha</fullName>
        <shortName evidence="5">SCS-alpha</shortName>
    </alternativeName>
</protein>
<keyword evidence="3 5" id="KW-0547">Nucleotide-binding</keyword>
<dbReference type="UniPathway" id="UPA00223">
    <property type="reaction ID" value="UER00999"/>
</dbReference>
<dbReference type="InterPro" id="IPR036291">
    <property type="entry name" value="NAD(P)-bd_dom_sf"/>
</dbReference>
<dbReference type="PRINTS" id="PR01798">
    <property type="entry name" value="SCOASYNTHASE"/>
</dbReference>
<dbReference type="GO" id="GO:0009361">
    <property type="term" value="C:succinate-CoA ligase complex (ADP-forming)"/>
    <property type="evidence" value="ECO:0007669"/>
    <property type="project" value="TreeGrafter"/>
</dbReference>
<comment type="pathway">
    <text evidence="5">Carbohydrate metabolism; tricarboxylic acid cycle; succinate from succinyl-CoA (ligase route): step 1/1.</text>
</comment>
<dbReference type="SUPFAM" id="SSF51735">
    <property type="entry name" value="NAD(P)-binding Rossmann-fold domains"/>
    <property type="match status" value="1"/>
</dbReference>
<dbReference type="Gene3D" id="3.40.50.720">
    <property type="entry name" value="NAD(P)-binding Rossmann-like Domain"/>
    <property type="match status" value="1"/>
</dbReference>
<dbReference type="Pfam" id="PF02629">
    <property type="entry name" value="CoA_binding"/>
    <property type="match status" value="1"/>
</dbReference>
<sequence>MSILVNKDTKVIVQGLTGKTGTFHTEQALGYHGTKMVAGVTPGKGGSTWEGTLPDGSKAVLPVFDTVAEAREKTGANASVVYVPPKAAGASIIEAIDAEMPLIVTITEGIPVLDMVKVKARLDRSTSRLLGPNCPGVLTPGECKIGIMPGSIFRRGSVGIVSRSGTLTYEAVFQTTNEGLGQTTAVGIGGDPVKGTEFIDVLELFLADPETKSIVMIGEIGGSAEEAAAEFLKDEAKRGRMKPMVGFIAGRTAPPGRTMGHAGAVISGGKGGAEDKIAAMEAAGIVVSPSPAQLGRTLAERLKG</sequence>
<proteinExistence type="inferred from homology"/>
<dbReference type="OrthoDB" id="9807196at2"/>
<dbReference type="PROSITE" id="PS01216">
    <property type="entry name" value="SUCCINYL_COA_LIG_1"/>
    <property type="match status" value="1"/>
</dbReference>
<accession>A0A1I4ST99</accession>
<feature type="binding site" evidence="5">
    <location>
        <begin position="17"/>
        <end position="20"/>
    </location>
    <ligand>
        <name>CoA</name>
        <dbReference type="ChEBI" id="CHEBI:57287"/>
    </ligand>
</feature>
<dbReference type="FunFam" id="3.40.50.720:FF:000277">
    <property type="entry name" value="Succinate--CoA ligase [ADP-forming] subunit alpha"/>
    <property type="match status" value="1"/>
</dbReference>
<evidence type="ECO:0000256" key="1">
    <source>
        <dbReference type="ARBA" id="ARBA00022532"/>
    </source>
</evidence>
<dbReference type="PIRSF" id="PIRSF001553">
    <property type="entry name" value="SucCS_alpha"/>
    <property type="match status" value="1"/>
</dbReference>
<evidence type="ECO:0000313" key="9">
    <source>
        <dbReference type="EMBL" id="PKR88522.1"/>
    </source>
</evidence>
<dbReference type="SMART" id="SM00881">
    <property type="entry name" value="CoA_binding"/>
    <property type="match status" value="1"/>
</dbReference>
<dbReference type="PANTHER" id="PTHR11117:SF2">
    <property type="entry name" value="SUCCINATE--COA LIGASE [ADP_GDP-FORMING] SUBUNIT ALPHA, MITOCHONDRIAL"/>
    <property type="match status" value="1"/>
</dbReference>
<name>A0A1I4ST99_9HYPH</name>
<dbReference type="InterPro" id="IPR003781">
    <property type="entry name" value="CoA-bd"/>
</dbReference>
<dbReference type="AlphaFoldDB" id="A0A1I4ST99"/>
<dbReference type="PROSITE" id="PS00399">
    <property type="entry name" value="SUCCINYL_COA_LIG_2"/>
    <property type="match status" value="1"/>
</dbReference>
<keyword evidence="1 5" id="KW-0816">Tricarboxylic acid cycle</keyword>
<feature type="active site" description="Tele-phosphohistidine intermediate" evidence="5 6">
    <location>
        <position position="261"/>
    </location>
</feature>
<reference evidence="9 10" key="1">
    <citation type="submission" date="2017-12" db="EMBL/GenBank/DDBJ databases">
        <title>Anaerobic carbon monoxide metabolism by Pleomorphomonas carboxyditropha sp. nov., a new mesophilic hydrogenogenic carboxidotroph.</title>
        <authorList>
            <person name="Esquivel-Elizondo S."/>
            <person name="Krajmalnik-Brown R."/>
        </authorList>
    </citation>
    <scope>NUCLEOTIDE SEQUENCE [LARGE SCALE GENOMIC DNA]</scope>
    <source>
        <strain evidence="9 10">R5-392</strain>
    </source>
</reference>
<dbReference type="NCBIfam" id="TIGR01019">
    <property type="entry name" value="sucCoAalpha"/>
    <property type="match status" value="1"/>
</dbReference>
<feature type="binding site" evidence="5">
    <location>
        <position position="44"/>
    </location>
    <ligand>
        <name>CoA</name>
        <dbReference type="ChEBI" id="CHEBI:57287"/>
    </ligand>
</feature>
<dbReference type="InterPro" id="IPR033847">
    <property type="entry name" value="Citrt_syn/SCS-alpha_CS"/>
</dbReference>
<dbReference type="SUPFAM" id="SSF52210">
    <property type="entry name" value="Succinyl-CoA synthetase domains"/>
    <property type="match status" value="1"/>
</dbReference>
<organism evidence="9 10">
    <name type="scientific">Pleomorphomonas diazotrophica</name>
    <dbReference type="NCBI Taxonomy" id="1166257"/>
    <lineage>
        <taxon>Bacteria</taxon>
        <taxon>Pseudomonadati</taxon>
        <taxon>Pseudomonadota</taxon>
        <taxon>Alphaproteobacteria</taxon>
        <taxon>Hyphomicrobiales</taxon>
        <taxon>Pleomorphomonadaceae</taxon>
        <taxon>Pleomorphomonas</taxon>
    </lineage>
</organism>
<dbReference type="RefSeq" id="WP_101289975.1">
    <property type="nucleotide sequence ID" value="NZ_FOUQ01000004.1"/>
</dbReference>
<evidence type="ECO:0000259" key="8">
    <source>
        <dbReference type="SMART" id="SM00881"/>
    </source>
</evidence>
<dbReference type="InterPro" id="IPR016102">
    <property type="entry name" value="Succinyl-CoA_synth-like"/>
</dbReference>
<dbReference type="HAMAP" id="MF_01988">
    <property type="entry name" value="Succ_CoA_alpha"/>
    <property type="match status" value="1"/>
</dbReference>
<keyword evidence="2 5" id="KW-0436">Ligase</keyword>
<dbReference type="FunFam" id="3.40.50.261:FF:000010">
    <property type="entry name" value="Succinate--CoA ligase [ADP-forming] subunit alpha"/>
    <property type="match status" value="1"/>
</dbReference>
<gene>
    <name evidence="5" type="primary">sucD</name>
    <name evidence="9" type="ORF">CXZ10_14055</name>
</gene>
<dbReference type="Pfam" id="PF00549">
    <property type="entry name" value="Ligase_CoA"/>
    <property type="match status" value="1"/>
</dbReference>
<dbReference type="GO" id="GO:0004776">
    <property type="term" value="F:succinate-CoA ligase (GDP-forming) activity"/>
    <property type="evidence" value="ECO:0007669"/>
    <property type="project" value="TreeGrafter"/>
</dbReference>
<comment type="catalytic activity">
    <reaction evidence="5">
        <text>GTP + succinate + CoA = succinyl-CoA + GDP + phosphate</text>
        <dbReference type="Rhea" id="RHEA:22120"/>
        <dbReference type="ChEBI" id="CHEBI:30031"/>
        <dbReference type="ChEBI" id="CHEBI:37565"/>
        <dbReference type="ChEBI" id="CHEBI:43474"/>
        <dbReference type="ChEBI" id="CHEBI:57287"/>
        <dbReference type="ChEBI" id="CHEBI:57292"/>
        <dbReference type="ChEBI" id="CHEBI:58189"/>
    </reaction>
</comment>
<feature type="binding site" evidence="5">
    <location>
        <position position="169"/>
    </location>
    <ligand>
        <name>substrate</name>
        <note>ligand shared with subunit beta</note>
    </ligand>
</feature>
<evidence type="ECO:0000256" key="4">
    <source>
        <dbReference type="ARBA" id="ARBA00060724"/>
    </source>
</evidence>
<dbReference type="NCBIfam" id="NF004230">
    <property type="entry name" value="PRK05678.1"/>
    <property type="match status" value="1"/>
</dbReference>
<dbReference type="GO" id="GO:0000166">
    <property type="term" value="F:nucleotide binding"/>
    <property type="evidence" value="ECO:0007669"/>
    <property type="project" value="UniProtKB-KW"/>
</dbReference>
<dbReference type="InterPro" id="IPR017440">
    <property type="entry name" value="Cit_synth/succinyl-CoA_lig_AS"/>
</dbReference>
<evidence type="ECO:0000313" key="10">
    <source>
        <dbReference type="Proteomes" id="UP000233491"/>
    </source>
</evidence>
<evidence type="ECO:0000256" key="7">
    <source>
        <dbReference type="RuleBase" id="RU000677"/>
    </source>
</evidence>
<dbReference type="EC" id="6.2.1.5" evidence="5"/>
<keyword evidence="10" id="KW-1185">Reference proteome</keyword>